<evidence type="ECO:0000313" key="2">
    <source>
        <dbReference type="EMBL" id="ACR73933.1"/>
    </source>
</evidence>
<dbReference type="InterPro" id="IPR018631">
    <property type="entry name" value="AAA-ATPase-like_dom"/>
</dbReference>
<dbReference type="PANTHER" id="PTHR34825">
    <property type="entry name" value="CONSERVED PROTEIN, WITH A WEAK D-GALACTARATE DEHYDRATASE/ALTRONATE HYDROLASE DOMAIN"/>
    <property type="match status" value="1"/>
</dbReference>
<proteinExistence type="predicted"/>
<dbReference type="AlphaFoldDB" id="C4Z9T5"/>
<sequence>MENSAKICFNRRYIAVKEMNAMGRFVNPGNSAFKVALASEIYIDKTGLLDFTNSVLGTKQAYICNSRPRRFGKSITADMLTAYYSKGCDSRELFMNYNIAQTEYFEKYLNKYDVIHLDMQWILMDAGAPERISGYINKNVISELADLYKDIDLRDQKTLYGALSVINSMTNNKFVIIIDEWDVLIRDEAANSSVQEEYINFLRGMFKGSEPTKYIELAFLTGILPIKKLKTQSALNNFDEYTMLYAGRLSPYIGFTEDEVRVICDRYGRDFSQVERWYDGYMLGDCHVYNPRAVVNYMLQGDLKSYWSETGSYDVIVPLINLDFDGLKTAIIQMLSGGEIKVNTGSFMNDTVSFKNKDDVLTYLVHLGYLGFDQKKSCAFIPNEEIRQELTTAVESTRWKELITFENESLFLLDATLDMENDIVAKMIGQIHDEYASGIQYNNENSLSSVLTIAYLGAMNYYFKPVRELPTGRGFADFVYIPKPEFAIDYPAMVVELKWNKTAKTAINQIREKQYMKSIEQYTGNILLVGISYDKKTKKHQCIIEEYMKK</sequence>
<feature type="domain" description="AAA-ATPase-like" evidence="1">
    <location>
        <begin position="39"/>
        <end position="228"/>
    </location>
</feature>
<accession>C4Z9T5</accession>
<protein>
    <recommendedName>
        <fullName evidence="1">AAA-ATPase-like domain-containing protein</fullName>
    </recommendedName>
</protein>
<dbReference type="STRING" id="515619.EUBREC_0128"/>
<evidence type="ECO:0000313" key="3">
    <source>
        <dbReference type="Proteomes" id="UP000001477"/>
    </source>
</evidence>
<evidence type="ECO:0000259" key="1">
    <source>
        <dbReference type="Pfam" id="PF09820"/>
    </source>
</evidence>
<name>C4Z9T5_AGARV</name>
<organism evidence="2 3">
    <name type="scientific">Agathobacter rectalis (strain ATCC 33656 / DSM 3377 / JCM 17463 / KCTC 5835 / VPI 0990)</name>
    <name type="common">Eubacterium rectale</name>
    <dbReference type="NCBI Taxonomy" id="515619"/>
    <lineage>
        <taxon>Bacteria</taxon>
        <taxon>Bacillati</taxon>
        <taxon>Bacillota</taxon>
        <taxon>Clostridia</taxon>
        <taxon>Lachnospirales</taxon>
        <taxon>Lachnospiraceae</taxon>
        <taxon>Agathobacter</taxon>
    </lineage>
</organism>
<dbReference type="KEGG" id="ere:EUBREC_0128"/>
<dbReference type="InterPro" id="IPR012547">
    <property type="entry name" value="PDDEXK_9"/>
</dbReference>
<dbReference type="EMBL" id="CP001107">
    <property type="protein sequence ID" value="ACR73933.1"/>
    <property type="molecule type" value="Genomic_DNA"/>
</dbReference>
<gene>
    <name evidence="2" type="ordered locus">EUBREC_0128</name>
</gene>
<dbReference type="PANTHER" id="PTHR34825:SF1">
    <property type="entry name" value="AAA-ATPASE-LIKE DOMAIN-CONTAINING PROTEIN"/>
    <property type="match status" value="1"/>
</dbReference>
<dbReference type="Pfam" id="PF09820">
    <property type="entry name" value="AAA-ATPase_like"/>
    <property type="match status" value="1"/>
</dbReference>
<dbReference type="Pfam" id="PF08011">
    <property type="entry name" value="PDDEXK_9"/>
    <property type="match status" value="1"/>
</dbReference>
<reference evidence="2 3" key="1">
    <citation type="journal article" date="2009" name="Proc. Natl. Acad. Sci. U.S.A.">
        <title>Characterizing a model human gut microbiota composed of members of its two dominant bacterial phyla.</title>
        <authorList>
            <person name="Mahowald M.A."/>
            <person name="Rey F.E."/>
            <person name="Seedorf H."/>
            <person name="Turnbaugh P.J."/>
            <person name="Fulton R.S."/>
            <person name="Wollam A."/>
            <person name="Shah N."/>
            <person name="Wang C."/>
            <person name="Magrini V."/>
            <person name="Wilson R.K."/>
            <person name="Cantarel B.L."/>
            <person name="Coutinho P.M."/>
            <person name="Henrissat B."/>
            <person name="Crock L.W."/>
            <person name="Russell A."/>
            <person name="Verberkmoes N.C."/>
            <person name="Hettich R.L."/>
            <person name="Gordon J.I."/>
        </authorList>
    </citation>
    <scope>NUCLEOTIDE SEQUENCE [LARGE SCALE GENOMIC DNA]</scope>
    <source>
        <strain evidence="3">ATCC 33656 / DSM 3377 / JCM 17463 / KCTC 5835 / LMG 30912 / VPI 0990</strain>
    </source>
</reference>
<dbReference type="HOGENOM" id="CLU_032468_0_0_9"/>
<dbReference type="PaxDb" id="515619-EUBREC_0128"/>
<dbReference type="Proteomes" id="UP000001477">
    <property type="component" value="Chromosome"/>
</dbReference>